<evidence type="ECO:0000259" key="7">
    <source>
        <dbReference type="Pfam" id="PF04565"/>
    </source>
</evidence>
<dbReference type="GO" id="GO:0032549">
    <property type="term" value="F:ribonucleoside binding"/>
    <property type="evidence" value="ECO:0007669"/>
    <property type="project" value="InterPro"/>
</dbReference>
<dbReference type="GO" id="GO:0006351">
    <property type="term" value="P:DNA-templated transcription"/>
    <property type="evidence" value="ECO:0007669"/>
    <property type="project" value="InterPro"/>
</dbReference>
<dbReference type="GO" id="GO:0003899">
    <property type="term" value="F:DNA-directed RNA polymerase activity"/>
    <property type="evidence" value="ECO:0007669"/>
    <property type="project" value="UniProtKB-EC"/>
</dbReference>
<dbReference type="PANTHER" id="PTHR20856">
    <property type="entry name" value="DNA-DIRECTED RNA POLYMERASE I SUBUNIT 2"/>
    <property type="match status" value="1"/>
</dbReference>
<sequence>VVLRALGLVSDKEIVGTVSEDPDVVKEFFDNLQEAMDVKTRRDALDLIGRRVAIGQTRDYRLRRAQEVLDRYLLPHIGSAPTDRISKAHFLGRMAERTIELALNRRVVDDKDHYASKRLKLAGDLLENVFRLAFINLTRDIKYQLERAHSRGRDPNLSTAARADVLTERIRHALATGNWPGGRTGVSQLLDRTNYVGTLSHLRRVVSPLSRSQPHFEARDLHPTHWGRICPCETPEGPNCGLVKNLAISAIISTG</sequence>
<keyword evidence="5" id="KW-0804">Transcription</keyword>
<feature type="non-terminal residue" evidence="8">
    <location>
        <position position="1"/>
    </location>
</feature>
<accession>X0VTJ0</accession>
<organism evidence="8">
    <name type="scientific">marine sediment metagenome</name>
    <dbReference type="NCBI Taxonomy" id="412755"/>
    <lineage>
        <taxon>unclassified sequences</taxon>
        <taxon>metagenomes</taxon>
        <taxon>ecological metagenomes</taxon>
    </lineage>
</organism>
<evidence type="ECO:0000256" key="3">
    <source>
        <dbReference type="ARBA" id="ARBA00022679"/>
    </source>
</evidence>
<dbReference type="InterPro" id="IPR007645">
    <property type="entry name" value="RNA_pol_Rpb2_3"/>
</dbReference>
<evidence type="ECO:0000256" key="5">
    <source>
        <dbReference type="ARBA" id="ARBA00023163"/>
    </source>
</evidence>
<feature type="domain" description="RNA polymerase Rpb2" evidence="6">
    <location>
        <begin position="1"/>
        <end position="120"/>
    </location>
</feature>
<dbReference type="InterPro" id="IPR007642">
    <property type="entry name" value="RNA_pol_Rpb2_2"/>
</dbReference>
<dbReference type="AlphaFoldDB" id="X0VTJ0"/>
<name>X0VTJ0_9ZZZZ</name>
<comment type="caution">
    <text evidence="8">The sequence shown here is derived from an EMBL/GenBank/DDBJ whole genome shotgun (WGS) entry which is preliminary data.</text>
</comment>
<keyword evidence="3" id="KW-0808">Transferase</keyword>
<dbReference type="NCBIfam" id="NF007175">
    <property type="entry name" value="PRK09606.1"/>
    <property type="match status" value="1"/>
</dbReference>
<reference evidence="8" key="1">
    <citation type="journal article" date="2014" name="Front. Microbiol.">
        <title>High frequency of phylogenetically diverse reductive dehalogenase-homologous genes in deep subseafloor sedimentary metagenomes.</title>
        <authorList>
            <person name="Kawai M."/>
            <person name="Futagami T."/>
            <person name="Toyoda A."/>
            <person name="Takaki Y."/>
            <person name="Nishi S."/>
            <person name="Hori S."/>
            <person name="Arai W."/>
            <person name="Tsubouchi T."/>
            <person name="Morono Y."/>
            <person name="Uchiyama I."/>
            <person name="Ito T."/>
            <person name="Fujiyama A."/>
            <person name="Inagaki F."/>
            <person name="Takami H."/>
        </authorList>
    </citation>
    <scope>NUCLEOTIDE SEQUENCE</scope>
    <source>
        <strain evidence="8">Expedition CK06-06</strain>
    </source>
</reference>
<dbReference type="Gene3D" id="3.90.1100.10">
    <property type="match status" value="1"/>
</dbReference>
<dbReference type="EC" id="2.7.7.6" evidence="1"/>
<keyword evidence="4" id="KW-0548">Nucleotidyltransferase</keyword>
<protein>
    <recommendedName>
        <fullName evidence="1">DNA-directed RNA polymerase</fullName>
        <ecNumber evidence="1">2.7.7.6</ecNumber>
    </recommendedName>
</protein>
<gene>
    <name evidence="8" type="ORF">S01H1_59814</name>
</gene>
<dbReference type="SUPFAM" id="SSF64484">
    <property type="entry name" value="beta and beta-prime subunits of DNA dependent RNA-polymerase"/>
    <property type="match status" value="1"/>
</dbReference>
<feature type="domain" description="RNA polymerase Rpb2" evidence="7">
    <location>
        <begin position="188"/>
        <end position="251"/>
    </location>
</feature>
<dbReference type="Pfam" id="PF04565">
    <property type="entry name" value="RNA_pol_Rpb2_3"/>
    <property type="match status" value="1"/>
</dbReference>
<dbReference type="EMBL" id="BARS01039140">
    <property type="protein sequence ID" value="GAG15778.1"/>
    <property type="molecule type" value="Genomic_DNA"/>
</dbReference>
<evidence type="ECO:0000256" key="4">
    <source>
        <dbReference type="ARBA" id="ARBA00022695"/>
    </source>
</evidence>
<evidence type="ECO:0000259" key="6">
    <source>
        <dbReference type="Pfam" id="PF04561"/>
    </source>
</evidence>
<feature type="non-terminal residue" evidence="8">
    <location>
        <position position="255"/>
    </location>
</feature>
<evidence type="ECO:0000256" key="2">
    <source>
        <dbReference type="ARBA" id="ARBA00022478"/>
    </source>
</evidence>
<evidence type="ECO:0000313" key="8">
    <source>
        <dbReference type="EMBL" id="GAG15778.1"/>
    </source>
</evidence>
<evidence type="ECO:0000256" key="1">
    <source>
        <dbReference type="ARBA" id="ARBA00012418"/>
    </source>
</evidence>
<proteinExistence type="predicted"/>
<dbReference type="InterPro" id="IPR015712">
    <property type="entry name" value="DNA-dir_RNA_pol_su2"/>
</dbReference>
<dbReference type="GO" id="GO:0003677">
    <property type="term" value="F:DNA binding"/>
    <property type="evidence" value="ECO:0007669"/>
    <property type="project" value="InterPro"/>
</dbReference>
<dbReference type="GO" id="GO:0000428">
    <property type="term" value="C:DNA-directed RNA polymerase complex"/>
    <property type="evidence" value="ECO:0007669"/>
    <property type="project" value="UniProtKB-KW"/>
</dbReference>
<keyword evidence="2" id="KW-0240">DNA-directed RNA polymerase</keyword>
<dbReference type="Pfam" id="PF04561">
    <property type="entry name" value="RNA_pol_Rpb2_2"/>
    <property type="match status" value="1"/>
</dbReference>